<evidence type="ECO:0000313" key="3">
    <source>
        <dbReference type="Proteomes" id="UP000247702"/>
    </source>
</evidence>
<gene>
    <name evidence="2" type="ORF">RCL2_000669400</name>
    <name evidence="1" type="ORF">RclHR1_08750002</name>
</gene>
<dbReference type="EMBL" id="BEXD01004287">
    <property type="protein sequence ID" value="GBC09293.1"/>
    <property type="molecule type" value="Genomic_DNA"/>
</dbReference>
<dbReference type="Proteomes" id="UP000247702">
    <property type="component" value="Unassembled WGS sequence"/>
</dbReference>
<dbReference type="EMBL" id="BLAL01000043">
    <property type="protein sequence ID" value="GES79390.1"/>
    <property type="molecule type" value="Genomic_DNA"/>
</dbReference>
<dbReference type="Proteomes" id="UP000615446">
    <property type="component" value="Unassembled WGS sequence"/>
</dbReference>
<reference evidence="1 3" key="1">
    <citation type="submission" date="2017-11" db="EMBL/GenBank/DDBJ databases">
        <title>The genome of Rhizophagus clarus HR1 reveals common genetic basis of auxotrophy among arbuscular mycorrhizal fungi.</title>
        <authorList>
            <person name="Kobayashi Y."/>
        </authorList>
    </citation>
    <scope>NUCLEOTIDE SEQUENCE [LARGE SCALE GENOMIC DNA]</scope>
    <source>
        <strain evidence="1 3">HR1</strain>
    </source>
</reference>
<dbReference type="OrthoDB" id="2321934at2759"/>
<dbReference type="AlphaFoldDB" id="A0A2Z6S8A4"/>
<keyword evidence="3" id="KW-1185">Reference proteome</keyword>
<accession>A0A2Z6S8A4</accession>
<organism evidence="1 3">
    <name type="scientific">Rhizophagus clarus</name>
    <dbReference type="NCBI Taxonomy" id="94130"/>
    <lineage>
        <taxon>Eukaryota</taxon>
        <taxon>Fungi</taxon>
        <taxon>Fungi incertae sedis</taxon>
        <taxon>Mucoromycota</taxon>
        <taxon>Glomeromycotina</taxon>
        <taxon>Glomeromycetes</taxon>
        <taxon>Glomerales</taxon>
        <taxon>Glomeraceae</taxon>
        <taxon>Rhizophagus</taxon>
    </lineage>
</organism>
<protein>
    <submittedName>
        <fullName evidence="1">Uncharacterized protein</fullName>
    </submittedName>
</protein>
<evidence type="ECO:0000313" key="1">
    <source>
        <dbReference type="EMBL" id="GBC09293.1"/>
    </source>
</evidence>
<evidence type="ECO:0000313" key="2">
    <source>
        <dbReference type="EMBL" id="GES79390.1"/>
    </source>
</evidence>
<comment type="caution">
    <text evidence="1">The sequence shown here is derived from an EMBL/GenBank/DDBJ whole genome shotgun (WGS) entry which is preliminary data.</text>
</comment>
<reference evidence="2" key="2">
    <citation type="submission" date="2019-10" db="EMBL/GenBank/DDBJ databases">
        <title>Conservation and host-specific expression of non-tandemly repeated heterogenous ribosome RNA gene in arbuscular mycorrhizal fungi.</title>
        <authorList>
            <person name="Maeda T."/>
            <person name="Kobayashi Y."/>
            <person name="Nakagawa T."/>
            <person name="Ezawa T."/>
            <person name="Yamaguchi K."/>
            <person name="Bino T."/>
            <person name="Nishimoto Y."/>
            <person name="Shigenobu S."/>
            <person name="Kawaguchi M."/>
        </authorList>
    </citation>
    <scope>NUCLEOTIDE SEQUENCE</scope>
    <source>
        <strain evidence="2">HR1</strain>
    </source>
</reference>
<name>A0A2Z6S8A4_9GLOM</name>
<sequence length="95" mass="10440">MADNTDSTIAMTAGSRSAALIDEDIACAVPELTSGNCSCVNQRVALKEKIEKYYEYYETFKGKIVSFVKEGISRQSIAKDESKEVLDVISPKKNP</sequence>
<proteinExistence type="predicted"/>